<name>A0A9I9EG15_CUCME</name>
<dbReference type="Gramene" id="MELO3C033245.2.1">
    <property type="protein sequence ID" value="MELO3C033245.2.1"/>
    <property type="gene ID" value="MELO3C033245.2"/>
</dbReference>
<reference evidence="1" key="1">
    <citation type="submission" date="2023-03" db="UniProtKB">
        <authorList>
            <consortium name="EnsemblPlants"/>
        </authorList>
    </citation>
    <scope>IDENTIFICATION</scope>
</reference>
<protein>
    <submittedName>
        <fullName evidence="1">Uncharacterized protein</fullName>
    </submittedName>
</protein>
<organism evidence="1">
    <name type="scientific">Cucumis melo</name>
    <name type="common">Muskmelon</name>
    <dbReference type="NCBI Taxonomy" id="3656"/>
    <lineage>
        <taxon>Eukaryota</taxon>
        <taxon>Viridiplantae</taxon>
        <taxon>Streptophyta</taxon>
        <taxon>Embryophyta</taxon>
        <taxon>Tracheophyta</taxon>
        <taxon>Spermatophyta</taxon>
        <taxon>Magnoliopsida</taxon>
        <taxon>eudicotyledons</taxon>
        <taxon>Gunneridae</taxon>
        <taxon>Pentapetalae</taxon>
        <taxon>rosids</taxon>
        <taxon>fabids</taxon>
        <taxon>Cucurbitales</taxon>
        <taxon>Cucurbitaceae</taxon>
        <taxon>Benincaseae</taxon>
        <taxon>Cucumis</taxon>
    </lineage>
</organism>
<accession>A0A9I9EG15</accession>
<evidence type="ECO:0000313" key="1">
    <source>
        <dbReference type="EnsemblPlants" id="MELO3C033245.2.1"/>
    </source>
</evidence>
<sequence>MESVHFFSENGNLQSSIPKMHIDKRRLTRFELNGQLLLADLCKLSNVFFGRVKLVVDFVVRDEQSYSFLKGGWSRTNRFLLDSLYVY</sequence>
<proteinExistence type="predicted"/>
<dbReference type="AlphaFoldDB" id="A0A9I9EG15"/>
<dbReference type="EnsemblPlants" id="MELO3C033245.2.1">
    <property type="protein sequence ID" value="MELO3C033245.2.1"/>
    <property type="gene ID" value="MELO3C033245.2"/>
</dbReference>